<dbReference type="AlphaFoldDB" id="A0A495DTF8"/>
<evidence type="ECO:0008006" key="3">
    <source>
        <dbReference type="Google" id="ProtNLM"/>
    </source>
</evidence>
<comment type="caution">
    <text evidence="1">The sequence shown here is derived from an EMBL/GenBank/DDBJ whole genome shotgun (WGS) entry which is preliminary data.</text>
</comment>
<dbReference type="GO" id="GO:0016791">
    <property type="term" value="F:phosphatase activity"/>
    <property type="evidence" value="ECO:0007669"/>
    <property type="project" value="TreeGrafter"/>
</dbReference>
<evidence type="ECO:0000313" key="1">
    <source>
        <dbReference type="EMBL" id="RKR06528.1"/>
    </source>
</evidence>
<dbReference type="PANTHER" id="PTHR10000">
    <property type="entry name" value="PHOSPHOSERINE PHOSPHATASE"/>
    <property type="match status" value="1"/>
</dbReference>
<keyword evidence="2" id="KW-1185">Reference proteome</keyword>
<organism evidence="1 2">
    <name type="scientific">Maribacter vaceletii</name>
    <dbReference type="NCBI Taxonomy" id="1206816"/>
    <lineage>
        <taxon>Bacteria</taxon>
        <taxon>Pseudomonadati</taxon>
        <taxon>Bacteroidota</taxon>
        <taxon>Flavobacteriia</taxon>
        <taxon>Flavobacteriales</taxon>
        <taxon>Flavobacteriaceae</taxon>
        <taxon>Maribacter</taxon>
    </lineage>
</organism>
<dbReference type="SFLD" id="SFLDS00003">
    <property type="entry name" value="Haloacid_Dehalogenase"/>
    <property type="match status" value="1"/>
</dbReference>
<proteinExistence type="predicted"/>
<dbReference type="InterPro" id="IPR023214">
    <property type="entry name" value="HAD_sf"/>
</dbReference>
<dbReference type="EMBL" id="RBIQ01000014">
    <property type="protein sequence ID" value="RKR06528.1"/>
    <property type="molecule type" value="Genomic_DNA"/>
</dbReference>
<dbReference type="InterPro" id="IPR006379">
    <property type="entry name" value="HAD-SF_hydro_IIB"/>
</dbReference>
<name>A0A495DTF8_9FLAO</name>
<dbReference type="GO" id="GO:0000287">
    <property type="term" value="F:magnesium ion binding"/>
    <property type="evidence" value="ECO:0007669"/>
    <property type="project" value="TreeGrafter"/>
</dbReference>
<dbReference type="NCBIfam" id="TIGR01484">
    <property type="entry name" value="HAD-SF-IIB"/>
    <property type="match status" value="1"/>
</dbReference>
<evidence type="ECO:0000313" key="2">
    <source>
        <dbReference type="Proteomes" id="UP000269412"/>
    </source>
</evidence>
<dbReference type="InterPro" id="IPR000150">
    <property type="entry name" value="Cof"/>
</dbReference>
<dbReference type="SFLD" id="SFLDG01140">
    <property type="entry name" value="C2.B:_Phosphomannomutase_and_P"/>
    <property type="match status" value="1"/>
</dbReference>
<reference evidence="1 2" key="1">
    <citation type="submission" date="2018-10" db="EMBL/GenBank/DDBJ databases">
        <title>Genomic Encyclopedia of Archaeal and Bacterial Type Strains, Phase II (KMG-II): from individual species to whole genera.</title>
        <authorList>
            <person name="Goeker M."/>
        </authorList>
    </citation>
    <scope>NUCLEOTIDE SEQUENCE [LARGE SCALE GENOMIC DNA]</scope>
    <source>
        <strain evidence="1 2">DSM 25230</strain>
    </source>
</reference>
<dbReference type="InterPro" id="IPR036412">
    <property type="entry name" value="HAD-like_sf"/>
</dbReference>
<dbReference type="PROSITE" id="PS01228">
    <property type="entry name" value="COF_1"/>
    <property type="match status" value="1"/>
</dbReference>
<gene>
    <name evidence="1" type="ORF">CLV91_3383</name>
</gene>
<accession>A0A495DTF8</accession>
<dbReference type="Gene3D" id="3.40.50.1000">
    <property type="entry name" value="HAD superfamily/HAD-like"/>
    <property type="match status" value="1"/>
</dbReference>
<sequence length="265" mass="30229">MNYTILCSDLDGTLLTTKSDVSKITISEIKRIKDKTQIILVSARMPKAMRYIQEDLGILQEPIICYNGALILEDDKEISSTIITTNQLEIIYKLAQKQQIKLGLYYKDEWYVEEDSERVQKEKKHTKVDPVFKNIETVLKEWKKKDVGAHKVMLMGTKESADYAFSQLQQTLSKELNIYRSNDTLIELAPKSVSKLSAIKELLKNNDTLENVISFGDNYNDIDMLQYTGCGVAVGNAREEVKRIANATTLKNTQDGVAHYIKQHL</sequence>
<dbReference type="Gene3D" id="3.30.1240.10">
    <property type="match status" value="1"/>
</dbReference>
<dbReference type="Proteomes" id="UP000269412">
    <property type="component" value="Unassembled WGS sequence"/>
</dbReference>
<dbReference type="Pfam" id="PF08282">
    <property type="entry name" value="Hydrolase_3"/>
    <property type="match status" value="1"/>
</dbReference>
<dbReference type="RefSeq" id="WP_121069363.1">
    <property type="nucleotide sequence ID" value="NZ_RBIQ01000014.1"/>
</dbReference>
<dbReference type="SUPFAM" id="SSF56784">
    <property type="entry name" value="HAD-like"/>
    <property type="match status" value="1"/>
</dbReference>
<dbReference type="NCBIfam" id="TIGR00099">
    <property type="entry name" value="Cof-subfamily"/>
    <property type="match status" value="1"/>
</dbReference>
<dbReference type="PANTHER" id="PTHR10000:SF8">
    <property type="entry name" value="HAD SUPERFAMILY HYDROLASE-LIKE, TYPE 3"/>
    <property type="match status" value="1"/>
</dbReference>
<dbReference type="CDD" id="cd07516">
    <property type="entry name" value="HAD_Pase"/>
    <property type="match status" value="1"/>
</dbReference>
<dbReference type="GO" id="GO:0005829">
    <property type="term" value="C:cytosol"/>
    <property type="evidence" value="ECO:0007669"/>
    <property type="project" value="TreeGrafter"/>
</dbReference>
<dbReference type="OrthoDB" id="9814970at2"/>
<protein>
    <recommendedName>
        <fullName evidence="3">Cof subfamily protein (Haloacid dehalogenase superfamily)/HAD superfamily hydrolase (TIGR01484 family)</fullName>
    </recommendedName>
</protein>